<dbReference type="Proteomes" id="UP000008909">
    <property type="component" value="Unassembled WGS sequence"/>
</dbReference>
<reference key="2">
    <citation type="submission" date="2011-10" db="EMBL/GenBank/DDBJ databases">
        <title>The genome and transcriptome sequence of Clonorchis sinensis provide insights into the carcinogenic liver fluke.</title>
        <authorList>
            <person name="Wang X."/>
            <person name="Huang Y."/>
            <person name="Chen W."/>
            <person name="Liu H."/>
            <person name="Guo L."/>
            <person name="Chen Y."/>
            <person name="Luo F."/>
            <person name="Zhou W."/>
            <person name="Sun J."/>
            <person name="Mao Q."/>
            <person name="Liang P."/>
            <person name="Zhou C."/>
            <person name="Tian Y."/>
            <person name="Men J."/>
            <person name="Lv X."/>
            <person name="Huang L."/>
            <person name="Zhou J."/>
            <person name="Hu Y."/>
            <person name="Li R."/>
            <person name="Zhang F."/>
            <person name="Lei H."/>
            <person name="Li X."/>
            <person name="Hu X."/>
            <person name="Liang C."/>
            <person name="Xu J."/>
            <person name="Wu Z."/>
            <person name="Yu X."/>
        </authorList>
    </citation>
    <scope>NUCLEOTIDE SEQUENCE</scope>
    <source>
        <strain>Henan</strain>
    </source>
</reference>
<name>G7YNT1_CLOSI</name>
<gene>
    <name evidence="1" type="ORF">CLF_104203</name>
</gene>
<keyword evidence="2" id="KW-1185">Reference proteome</keyword>
<protein>
    <submittedName>
        <fullName evidence="1">Uncharacterized protein</fullName>
    </submittedName>
</protein>
<reference evidence="1" key="1">
    <citation type="journal article" date="2011" name="Genome Biol.">
        <title>The draft genome of the carcinogenic human liver fluke Clonorchis sinensis.</title>
        <authorList>
            <person name="Wang X."/>
            <person name="Chen W."/>
            <person name="Huang Y."/>
            <person name="Sun J."/>
            <person name="Men J."/>
            <person name="Liu H."/>
            <person name="Luo F."/>
            <person name="Guo L."/>
            <person name="Lv X."/>
            <person name="Deng C."/>
            <person name="Zhou C."/>
            <person name="Fan Y."/>
            <person name="Li X."/>
            <person name="Huang L."/>
            <person name="Hu Y."/>
            <person name="Liang C."/>
            <person name="Hu X."/>
            <person name="Xu J."/>
            <person name="Yu X."/>
        </authorList>
    </citation>
    <scope>NUCLEOTIDE SEQUENCE [LARGE SCALE GENOMIC DNA]</scope>
    <source>
        <strain evidence="1">Henan</strain>
    </source>
</reference>
<dbReference type="EMBL" id="DF143907">
    <property type="protein sequence ID" value="GAA54612.1"/>
    <property type="molecule type" value="Genomic_DNA"/>
</dbReference>
<evidence type="ECO:0000313" key="2">
    <source>
        <dbReference type="Proteomes" id="UP000008909"/>
    </source>
</evidence>
<sequence length="608" mass="69299">MLSCDFSNSPNDLEVCFKPRKPVYLTVFSVHTLEQTEHWVNLVRTLDALYNDVRCISETGIQDSNTLRMSGDAEVLQLDMPVCLRYPDVGNKRKFPSVQIFPQIVEYKRQQYVIRSQHVFQLQSGATKVTSAAQFRPSTQLTLDTASMTFDCYVRAVLLTCPVCEIRMNVVSLVVVILKVYCTYEAEPKQLLVRRFGNLHFGSPAVVSFFLATLTRTYPRSTVDHEVCFQILLHLISRFEVRTYVETCLFPAENRCLASGFSEPRRAQTNYQAAERLPDLEVRRIYHNHVLDYSNDPIVGHAGTRPQGCEEGLQNPGIQIITGESLVDLDHSDGTVRVFEEEKKNPHYARFEMLQYMLLIDVIGVSVVGVYRDCLDDYLEKYEKKLHEGDSQFEDIAGCPNLCGTDSEAFMEAVKFAFVGRRSVINVFYGVIFRFSRTFKAKKCLLSEILGQVYLHSILKKKGTADIYIFLRAFEFVNLSPVEKEQIIAFTFTFHTHIYSRVIPYSLNFALCEENLLPDFRSLKPSVSGDKEGHDTSRFDALPGFSFSHLRLFLRRYPSETGQFLIGWRHAYVEKVRLPNGVGAAKTQKTDSGLSVLLERLAAEKAGN</sequence>
<evidence type="ECO:0000313" key="1">
    <source>
        <dbReference type="EMBL" id="GAA54612.1"/>
    </source>
</evidence>
<proteinExistence type="predicted"/>
<accession>G7YNT1</accession>
<dbReference type="AlphaFoldDB" id="G7YNT1"/>
<organism evidence="1 2">
    <name type="scientific">Clonorchis sinensis</name>
    <name type="common">Chinese liver fluke</name>
    <dbReference type="NCBI Taxonomy" id="79923"/>
    <lineage>
        <taxon>Eukaryota</taxon>
        <taxon>Metazoa</taxon>
        <taxon>Spiralia</taxon>
        <taxon>Lophotrochozoa</taxon>
        <taxon>Platyhelminthes</taxon>
        <taxon>Trematoda</taxon>
        <taxon>Digenea</taxon>
        <taxon>Opisthorchiida</taxon>
        <taxon>Opisthorchiata</taxon>
        <taxon>Opisthorchiidae</taxon>
        <taxon>Clonorchis</taxon>
    </lineage>
</organism>